<dbReference type="Pfam" id="PF11185">
    <property type="entry name" value="DUF2971"/>
    <property type="match status" value="1"/>
</dbReference>
<keyword evidence="2" id="KW-1185">Reference proteome</keyword>
<sequence>MLNSCQTDAIQLLITFFDCISIYTMKNFSGRLYRIINFHHAVQIFEKNEIFFSSPSSWEDPYETRLVYRGMHRIFAQCWCSNGISDAMWRIYSPNHLGVRIGTSTKKLAAALKADAHSRGIELRMEDVTYHSQRDLNLKSRKIKDALAKHFDTAKATDFLFMKREAYEHEAEFRVVAIAKDQELSLAEQGLRIKVSPKSFIDSILIDPRAPDELANALIYYFKEKVGFKKKCRKSVLYKTPQPLMIEP</sequence>
<gene>
    <name evidence="1" type="ORF">FEQ00_05927</name>
</gene>
<evidence type="ECO:0000313" key="1">
    <source>
        <dbReference type="EMBL" id="MDR8757473.1"/>
    </source>
</evidence>
<evidence type="ECO:0000313" key="2">
    <source>
        <dbReference type="Proteomes" id="UP001248067"/>
    </source>
</evidence>
<proteinExistence type="predicted"/>
<dbReference type="InterPro" id="IPR021352">
    <property type="entry name" value="DUF2971"/>
</dbReference>
<protein>
    <recommendedName>
        <fullName evidence="3">DUF2971 domain-containing protein</fullName>
    </recommendedName>
</protein>
<accession>A0ABU2ED93</accession>
<organism evidence="1 2">
    <name type="scientific">Burkholderia pseudomultivorans</name>
    <dbReference type="NCBI Taxonomy" id="1207504"/>
    <lineage>
        <taxon>Bacteria</taxon>
        <taxon>Pseudomonadati</taxon>
        <taxon>Pseudomonadota</taxon>
        <taxon>Betaproteobacteria</taxon>
        <taxon>Burkholderiales</taxon>
        <taxon>Burkholderiaceae</taxon>
        <taxon>Burkholderia</taxon>
        <taxon>Burkholderia cepacia complex</taxon>
    </lineage>
</organism>
<comment type="caution">
    <text evidence="1">The sequence shown here is derived from an EMBL/GenBank/DDBJ whole genome shotgun (WGS) entry which is preliminary data.</text>
</comment>
<name>A0ABU2ED93_9BURK</name>
<evidence type="ECO:0008006" key="3">
    <source>
        <dbReference type="Google" id="ProtNLM"/>
    </source>
</evidence>
<dbReference type="Proteomes" id="UP001248067">
    <property type="component" value="Unassembled WGS sequence"/>
</dbReference>
<dbReference type="EMBL" id="VJSY01000062">
    <property type="protein sequence ID" value="MDR8757473.1"/>
    <property type="molecule type" value="Genomic_DNA"/>
</dbReference>
<reference evidence="1 2" key="1">
    <citation type="submission" date="2019-06" db="EMBL/GenBank/DDBJ databases">
        <title>Evolution of Burkholderia multivorans in the lungs of Cystic Fibrosis patients.</title>
        <authorList>
            <person name="Moreira L.M."/>
        </authorList>
    </citation>
    <scope>NUCLEOTIDE SEQUENCE [LARGE SCALE GENOMIC DNA]</scope>
    <source>
        <strain evidence="1 2">VC13239</strain>
    </source>
</reference>